<feature type="transmembrane region" description="Helical" evidence="2">
    <location>
        <begin position="347"/>
        <end position="367"/>
    </location>
</feature>
<dbReference type="Proteomes" id="UP000830375">
    <property type="component" value="Unassembled WGS sequence"/>
</dbReference>
<evidence type="ECO:0000256" key="2">
    <source>
        <dbReference type="SAM" id="Phobius"/>
    </source>
</evidence>
<feature type="transmembrane region" description="Helical" evidence="2">
    <location>
        <begin position="416"/>
        <end position="436"/>
    </location>
</feature>
<keyword evidence="2" id="KW-1133">Transmembrane helix</keyword>
<keyword evidence="4" id="KW-1185">Reference proteome</keyword>
<keyword evidence="2" id="KW-0472">Membrane</keyword>
<feature type="region of interest" description="Disordered" evidence="1">
    <location>
        <begin position="174"/>
        <end position="198"/>
    </location>
</feature>
<sequence length="612" mass="69957">MDIINITCGEIQTPVGFLYVILPVLLNHTNNPNCEQSWHSEDERLIVDPSDPQRKIDPVISVSSDRLVTSHCVNLKHEIRCDSTDGFHFSHVTAFRVRNQTAATPNSDQLWLLAVFIIIMFLAFLCFLLRKRIFSDAPESSTDRMTTVMMTSLQLRGSRRTENSVKMATGPETLPVSQERKIPQRLRESRPESPSVRNMHKVCAAGTIRKSKQHPVIKVPGSLTYSDRGFTIRAIHNFHTGTCIIIETDGRFKYKLHPDLLNHTNNPDCDQSWYSQDGRLIADPSDPQKRIDPVISVSSDRLVTSYCVDELHHEIICHSDGLRYDTTFRAFNDSISGSTQTAESNQLCWISAPIFIVFLGLICFLLRKRIFRCFESVCQRKDPENKDPEPGVQIKLRSNQSDLLNQSESEQINDHFWWLLAVFIIALLIIILICLMKRKRIFRLYHLVPEGYEDGNIVRRRIILLSATKLFTSDLLTEIQTGGGFEFKLPSDSLNQTLNPDCEQSWYLQDGFKIADPSDPQTLIDPATVVKSDRLFTSHCVNLNHEIICDSIGSHFSREIMFRVRNQTAVTPNSEARVKTRLLNHMRLYKSKSKGLTEAAWERRMSFIGVGH</sequence>
<reference evidence="3 4" key="1">
    <citation type="submission" date="2022-01" db="EMBL/GenBank/DDBJ databases">
        <title>A high-quality chromosome-level genome assembly of rohu carp, Labeo rohita.</title>
        <authorList>
            <person name="Arick M.A. II"/>
            <person name="Hsu C.-Y."/>
            <person name="Magbanua Z."/>
            <person name="Pechanova O."/>
            <person name="Grover C."/>
            <person name="Miller E."/>
            <person name="Thrash A."/>
            <person name="Ezzel L."/>
            <person name="Alam S."/>
            <person name="Benzie J."/>
            <person name="Hamilton M."/>
            <person name="Karsi A."/>
            <person name="Lawrence M.L."/>
            <person name="Peterson D.G."/>
        </authorList>
    </citation>
    <scope>NUCLEOTIDE SEQUENCE [LARGE SCALE GENOMIC DNA]</scope>
    <source>
        <strain evidence="4">BAU-BD-2019</strain>
        <tissue evidence="3">Blood</tissue>
    </source>
</reference>
<comment type="caution">
    <text evidence="3">The sequence shown here is derived from an EMBL/GenBank/DDBJ whole genome shotgun (WGS) entry which is preliminary data.</text>
</comment>
<dbReference type="EMBL" id="JACTAM010001412">
    <property type="protein sequence ID" value="KAI2646370.1"/>
    <property type="molecule type" value="Genomic_DNA"/>
</dbReference>
<name>A0ABQ8L6M8_LABRO</name>
<evidence type="ECO:0000313" key="4">
    <source>
        <dbReference type="Proteomes" id="UP000830375"/>
    </source>
</evidence>
<accession>A0ABQ8L6M8</accession>
<feature type="transmembrane region" description="Helical" evidence="2">
    <location>
        <begin position="110"/>
        <end position="129"/>
    </location>
</feature>
<evidence type="ECO:0000313" key="3">
    <source>
        <dbReference type="EMBL" id="KAI2646370.1"/>
    </source>
</evidence>
<feature type="compositionally biased region" description="Basic and acidic residues" evidence="1">
    <location>
        <begin position="178"/>
        <end position="191"/>
    </location>
</feature>
<keyword evidence="2" id="KW-0812">Transmembrane</keyword>
<proteinExistence type="predicted"/>
<evidence type="ECO:0000256" key="1">
    <source>
        <dbReference type="SAM" id="MobiDB-lite"/>
    </source>
</evidence>
<protein>
    <submittedName>
        <fullName evidence="3">ATP synthase gamma chain</fullName>
    </submittedName>
</protein>
<organism evidence="3 4">
    <name type="scientific">Labeo rohita</name>
    <name type="common">Indian major carp</name>
    <name type="synonym">Cyprinus rohita</name>
    <dbReference type="NCBI Taxonomy" id="84645"/>
    <lineage>
        <taxon>Eukaryota</taxon>
        <taxon>Metazoa</taxon>
        <taxon>Chordata</taxon>
        <taxon>Craniata</taxon>
        <taxon>Vertebrata</taxon>
        <taxon>Euteleostomi</taxon>
        <taxon>Actinopterygii</taxon>
        <taxon>Neopterygii</taxon>
        <taxon>Teleostei</taxon>
        <taxon>Ostariophysi</taxon>
        <taxon>Cypriniformes</taxon>
        <taxon>Cyprinidae</taxon>
        <taxon>Labeoninae</taxon>
        <taxon>Labeonini</taxon>
        <taxon>Labeo</taxon>
    </lineage>
</organism>
<gene>
    <name evidence="3" type="ORF">H4Q32_025039</name>
</gene>